<dbReference type="AlphaFoldDB" id="A0A8H4IVJ0"/>
<evidence type="ECO:0000256" key="5">
    <source>
        <dbReference type="ARBA" id="ARBA00022723"/>
    </source>
</evidence>
<keyword evidence="7" id="KW-0349">Heme</keyword>
<protein>
    <submittedName>
        <fullName evidence="9">Cytochrome p450</fullName>
    </submittedName>
</protein>
<sequence length="546" mass="59897">MGLPEGAAAVGDTTNAATPAVSLARVLAGVFFAAVVYHLLNNGPKRDRIMPTWVPIEIFVASTCLAAGGIWLKLFSIARRYGGPLFGITSQHQVIHNLPGVERLFAQPFHTLDHEPVGYTITTRVFGGEDCKEMRDSLNKAKKDLFTAVERGFVNEAASLEMIQRADIGSKTYNLLTFSSNPDDLNTWERSANHKLIQPESATQPGIVEIDLESMIRGYGTAVAIPLLYGSDFLQRHPRLIDDFWKFDNDVFPLRMIGVPEWAPLRAMREGIAARARCLEALHALHARLERHLQGEDVGCDLADVGQVALDRSRAYTAAGVSHRHRGDIDMGLLWGQNANTQPLVYWLTVHIYATPGLLEAVRAEIAPCVALTPDGARIDKIDYPALSRDCPLLKSTYLETFRVANDPSCLRYVGRPVTISDGASTQNLAPGTYITVPLGIRQKSADVWAHPDKFVPDRFIETDGATGRRVARYGALRPWGMGTGICKGRTFAEKEILGVVASVVSLWDFEPADGGAWKVPGMRPGTGVVRPTSDLRIRARRKVVG</sequence>
<gene>
    <name evidence="9" type="ORF">GTA08_BOTSDO04689</name>
</gene>
<dbReference type="OrthoDB" id="3366823at2759"/>
<evidence type="ECO:0000256" key="3">
    <source>
        <dbReference type="ARBA" id="ARBA00010617"/>
    </source>
</evidence>
<evidence type="ECO:0000256" key="1">
    <source>
        <dbReference type="ARBA" id="ARBA00001971"/>
    </source>
</evidence>
<keyword evidence="6 7" id="KW-0408">Iron</keyword>
<comment type="subcellular location">
    <subcellularLocation>
        <location evidence="2">Endoplasmic reticulum membrane</location>
        <topology evidence="2">Single-pass membrane protein</topology>
    </subcellularLocation>
</comment>
<keyword evidence="4" id="KW-0444">Lipid biosynthesis</keyword>
<feature type="transmembrane region" description="Helical" evidence="8">
    <location>
        <begin position="20"/>
        <end position="40"/>
    </location>
</feature>
<feature type="binding site" description="axial binding residue" evidence="7">
    <location>
        <position position="487"/>
    </location>
    <ligand>
        <name>heme</name>
        <dbReference type="ChEBI" id="CHEBI:30413"/>
    </ligand>
    <ligandPart>
        <name>Fe</name>
        <dbReference type="ChEBI" id="CHEBI:18248"/>
    </ligandPart>
</feature>
<dbReference type="Pfam" id="PF00067">
    <property type="entry name" value="p450"/>
    <property type="match status" value="1"/>
</dbReference>
<dbReference type="InterPro" id="IPR002403">
    <property type="entry name" value="Cyt_P450_E_grp-IV"/>
</dbReference>
<keyword evidence="4" id="KW-0443">Lipid metabolism</keyword>
<keyword evidence="10" id="KW-1185">Reference proteome</keyword>
<keyword evidence="8" id="KW-0812">Transmembrane</keyword>
<reference evidence="9" key="1">
    <citation type="submission" date="2020-04" db="EMBL/GenBank/DDBJ databases">
        <title>Genome Assembly and Annotation of Botryosphaeria dothidea sdau 11-99, a Latent Pathogen of Apple Fruit Ring Rot in China.</title>
        <authorList>
            <person name="Yu C."/>
            <person name="Diao Y."/>
            <person name="Lu Q."/>
            <person name="Zhao J."/>
            <person name="Cui S."/>
            <person name="Peng C."/>
            <person name="He B."/>
            <person name="Liu H."/>
        </authorList>
    </citation>
    <scope>NUCLEOTIDE SEQUENCE [LARGE SCALE GENOMIC DNA]</scope>
    <source>
        <strain evidence="9">Sdau11-99</strain>
    </source>
</reference>
<organism evidence="9 10">
    <name type="scientific">Botryosphaeria dothidea</name>
    <dbReference type="NCBI Taxonomy" id="55169"/>
    <lineage>
        <taxon>Eukaryota</taxon>
        <taxon>Fungi</taxon>
        <taxon>Dikarya</taxon>
        <taxon>Ascomycota</taxon>
        <taxon>Pezizomycotina</taxon>
        <taxon>Dothideomycetes</taxon>
        <taxon>Dothideomycetes incertae sedis</taxon>
        <taxon>Botryosphaeriales</taxon>
        <taxon>Botryosphaeriaceae</taxon>
        <taxon>Botryosphaeria</taxon>
    </lineage>
</organism>
<dbReference type="GO" id="GO:0005506">
    <property type="term" value="F:iron ion binding"/>
    <property type="evidence" value="ECO:0007669"/>
    <property type="project" value="InterPro"/>
</dbReference>
<evidence type="ECO:0000256" key="8">
    <source>
        <dbReference type="SAM" id="Phobius"/>
    </source>
</evidence>
<name>A0A8H4IVJ0_9PEZI</name>
<keyword evidence="8" id="KW-1133">Transmembrane helix</keyword>
<dbReference type="InterPro" id="IPR001128">
    <property type="entry name" value="Cyt_P450"/>
</dbReference>
<dbReference type="EMBL" id="WWBZ02000022">
    <property type="protein sequence ID" value="KAF4307996.1"/>
    <property type="molecule type" value="Genomic_DNA"/>
</dbReference>
<evidence type="ECO:0000256" key="2">
    <source>
        <dbReference type="ARBA" id="ARBA00004389"/>
    </source>
</evidence>
<dbReference type="GO" id="GO:0020037">
    <property type="term" value="F:heme binding"/>
    <property type="evidence" value="ECO:0007669"/>
    <property type="project" value="InterPro"/>
</dbReference>
<keyword evidence="5 7" id="KW-0479">Metal-binding</keyword>
<evidence type="ECO:0000256" key="4">
    <source>
        <dbReference type="ARBA" id="ARBA00022516"/>
    </source>
</evidence>
<evidence type="ECO:0000256" key="7">
    <source>
        <dbReference type="PIRSR" id="PIRSR602403-1"/>
    </source>
</evidence>
<proteinExistence type="inferred from homology"/>
<dbReference type="Proteomes" id="UP000572817">
    <property type="component" value="Unassembled WGS sequence"/>
</dbReference>
<dbReference type="GO" id="GO:0004497">
    <property type="term" value="F:monooxygenase activity"/>
    <property type="evidence" value="ECO:0007669"/>
    <property type="project" value="InterPro"/>
</dbReference>
<dbReference type="CDD" id="cd11040">
    <property type="entry name" value="CYP7_CYP8-like"/>
    <property type="match status" value="1"/>
</dbReference>
<feature type="transmembrane region" description="Helical" evidence="8">
    <location>
        <begin position="52"/>
        <end position="72"/>
    </location>
</feature>
<keyword evidence="8" id="KW-0472">Membrane</keyword>
<comment type="similarity">
    <text evidence="3">Belongs to the cytochrome P450 family.</text>
</comment>
<evidence type="ECO:0000256" key="6">
    <source>
        <dbReference type="ARBA" id="ARBA00023004"/>
    </source>
</evidence>
<dbReference type="Gene3D" id="1.10.630.10">
    <property type="entry name" value="Cytochrome P450"/>
    <property type="match status" value="1"/>
</dbReference>
<dbReference type="PRINTS" id="PR00465">
    <property type="entry name" value="EP450IV"/>
</dbReference>
<comment type="cofactor">
    <cofactor evidence="1 7">
        <name>heme</name>
        <dbReference type="ChEBI" id="CHEBI:30413"/>
    </cofactor>
</comment>
<dbReference type="GO" id="GO:0005789">
    <property type="term" value="C:endoplasmic reticulum membrane"/>
    <property type="evidence" value="ECO:0007669"/>
    <property type="project" value="UniProtKB-SubCell"/>
</dbReference>
<accession>A0A8H4IVJ0</accession>
<dbReference type="GO" id="GO:0016705">
    <property type="term" value="F:oxidoreductase activity, acting on paired donors, with incorporation or reduction of molecular oxygen"/>
    <property type="evidence" value="ECO:0007669"/>
    <property type="project" value="InterPro"/>
</dbReference>
<evidence type="ECO:0000313" key="9">
    <source>
        <dbReference type="EMBL" id="KAF4307996.1"/>
    </source>
</evidence>
<dbReference type="PANTHER" id="PTHR24306">
    <property type="match status" value="1"/>
</dbReference>
<evidence type="ECO:0000313" key="10">
    <source>
        <dbReference type="Proteomes" id="UP000572817"/>
    </source>
</evidence>
<dbReference type="InterPro" id="IPR036396">
    <property type="entry name" value="Cyt_P450_sf"/>
</dbReference>
<dbReference type="SUPFAM" id="SSF48264">
    <property type="entry name" value="Cytochrome P450"/>
    <property type="match status" value="1"/>
</dbReference>
<dbReference type="PANTHER" id="PTHR24306:SF8">
    <property type="entry name" value="P450, PUTATIVE (EUROFUNG)-RELATED"/>
    <property type="match status" value="1"/>
</dbReference>
<comment type="caution">
    <text evidence="9">The sequence shown here is derived from an EMBL/GenBank/DDBJ whole genome shotgun (WGS) entry which is preliminary data.</text>
</comment>